<keyword evidence="2" id="KW-1185">Reference proteome</keyword>
<dbReference type="RefSeq" id="WP_249866869.1">
    <property type="nucleotide sequence ID" value="NZ_JAMGBC010000001.1"/>
</dbReference>
<dbReference type="Proteomes" id="UP001165343">
    <property type="component" value="Unassembled WGS sequence"/>
</dbReference>
<accession>A0ABT0RC99</accession>
<dbReference type="EMBL" id="JAMGBC010000001">
    <property type="protein sequence ID" value="MCL6677882.1"/>
    <property type="molecule type" value="Genomic_DNA"/>
</dbReference>
<organism evidence="1 2">
    <name type="scientific">Sphingomonas anseongensis</name>
    <dbReference type="NCBI Taxonomy" id="2908207"/>
    <lineage>
        <taxon>Bacteria</taxon>
        <taxon>Pseudomonadati</taxon>
        <taxon>Pseudomonadota</taxon>
        <taxon>Alphaproteobacteria</taxon>
        <taxon>Sphingomonadales</taxon>
        <taxon>Sphingomonadaceae</taxon>
        <taxon>Sphingomonas</taxon>
    </lineage>
</organism>
<proteinExistence type="predicted"/>
<evidence type="ECO:0000313" key="1">
    <source>
        <dbReference type="EMBL" id="MCL6677882.1"/>
    </source>
</evidence>
<gene>
    <name evidence="1" type="ORF">LZ519_00895</name>
</gene>
<comment type="caution">
    <text evidence="1">The sequence shown here is derived from an EMBL/GenBank/DDBJ whole genome shotgun (WGS) entry which is preliminary data.</text>
</comment>
<protein>
    <submittedName>
        <fullName evidence="1">Uncharacterized protein</fullName>
    </submittedName>
</protein>
<evidence type="ECO:0000313" key="2">
    <source>
        <dbReference type="Proteomes" id="UP001165343"/>
    </source>
</evidence>
<sequence length="141" mass="15794">MAEPPPIQWGAGVEAMKARLAGQCASITVRPIRPPFLTGVSNQQQIDCEGFRFFNSGRHAEFVMGDDSLEMVWVMIDPTEYSAALDAMTSAYGVPTAKRDDMVGWPAHRTALRSKPVEFLFYSPRQAAEWSDWYREPAPKP</sequence>
<name>A0ABT0RC99_9SPHN</name>
<reference evidence="1" key="1">
    <citation type="submission" date="2022-05" db="EMBL/GenBank/DDBJ databases">
        <authorList>
            <person name="Jo J.-H."/>
            <person name="Im W.-T."/>
        </authorList>
    </citation>
    <scope>NUCLEOTIDE SEQUENCE</scope>
    <source>
        <strain evidence="1">RG327</strain>
    </source>
</reference>